<keyword evidence="15 19" id="KW-0472">Membrane</keyword>
<evidence type="ECO:0000256" key="9">
    <source>
        <dbReference type="ARBA" id="ARBA00022741"/>
    </source>
</evidence>
<keyword evidence="13" id="KW-0067">ATP-binding</keyword>
<evidence type="ECO:0000256" key="6">
    <source>
        <dbReference type="ARBA" id="ARBA00022679"/>
    </source>
</evidence>
<dbReference type="InterPro" id="IPR011009">
    <property type="entry name" value="Kinase-like_dom_sf"/>
</dbReference>
<keyword evidence="6" id="KW-0808">Transferase</keyword>
<keyword evidence="23" id="KW-1185">Reference proteome</keyword>
<feature type="domain" description="KEN" evidence="21">
    <location>
        <begin position="771"/>
        <end position="899"/>
    </location>
</feature>
<dbReference type="InterPro" id="IPR002372">
    <property type="entry name" value="PQQ_rpt_dom"/>
</dbReference>
<dbReference type="Gene3D" id="1.20.1440.180">
    <property type="entry name" value="KEN domain"/>
    <property type="match status" value="1"/>
</dbReference>
<dbReference type="GO" id="GO:0010468">
    <property type="term" value="P:regulation of gene expression"/>
    <property type="evidence" value="ECO:0007669"/>
    <property type="project" value="UniProtKB-ARBA"/>
</dbReference>
<dbReference type="GO" id="GO:0004674">
    <property type="term" value="F:protein serine/threonine kinase activity"/>
    <property type="evidence" value="ECO:0007669"/>
    <property type="project" value="UniProtKB-KW"/>
</dbReference>
<comment type="catalytic activity">
    <reaction evidence="17">
        <text>L-threonyl-[protein] + ATP = O-phospho-L-threonyl-[protein] + ADP + H(+)</text>
        <dbReference type="Rhea" id="RHEA:46608"/>
        <dbReference type="Rhea" id="RHEA-COMP:11060"/>
        <dbReference type="Rhea" id="RHEA-COMP:11605"/>
        <dbReference type="ChEBI" id="CHEBI:15378"/>
        <dbReference type="ChEBI" id="CHEBI:30013"/>
        <dbReference type="ChEBI" id="CHEBI:30616"/>
        <dbReference type="ChEBI" id="CHEBI:61977"/>
        <dbReference type="ChEBI" id="CHEBI:456216"/>
        <dbReference type="EC" id="2.7.11.1"/>
    </reaction>
</comment>
<dbReference type="InterPro" id="IPR011047">
    <property type="entry name" value="Quinoprotein_ADH-like_sf"/>
</dbReference>
<evidence type="ECO:0000256" key="18">
    <source>
        <dbReference type="ARBA" id="ARBA00048679"/>
    </source>
</evidence>
<comment type="cofactor">
    <cofactor evidence="1">
        <name>Mg(2+)</name>
        <dbReference type="ChEBI" id="CHEBI:18420"/>
    </cofactor>
</comment>
<dbReference type="InterPro" id="IPR008271">
    <property type="entry name" value="Ser/Thr_kinase_AS"/>
</dbReference>
<dbReference type="Pfam" id="PF06479">
    <property type="entry name" value="Ribonuc_2-5A"/>
    <property type="match status" value="1"/>
</dbReference>
<dbReference type="FunFam" id="3.30.200.20:FF:000077">
    <property type="entry name" value="Putative Serine/threonine-protein kinase/endoribonuclease IRE1"/>
    <property type="match status" value="1"/>
</dbReference>
<name>A0ABD3WVA3_SINWO</name>
<evidence type="ECO:0000256" key="19">
    <source>
        <dbReference type="SAM" id="Phobius"/>
    </source>
</evidence>
<dbReference type="InterPro" id="IPR000719">
    <property type="entry name" value="Prot_kinase_dom"/>
</dbReference>
<dbReference type="GO" id="GO:0005524">
    <property type="term" value="F:ATP binding"/>
    <property type="evidence" value="ECO:0007669"/>
    <property type="project" value="UniProtKB-KW"/>
</dbReference>
<evidence type="ECO:0000256" key="10">
    <source>
        <dbReference type="ARBA" id="ARBA00022777"/>
    </source>
</evidence>
<dbReference type="PANTHER" id="PTHR13954:SF6">
    <property type="entry name" value="NON-SPECIFIC SERINE_THREONINE PROTEIN KINASE"/>
    <property type="match status" value="1"/>
</dbReference>
<dbReference type="SMART" id="SM00564">
    <property type="entry name" value="PQQ"/>
    <property type="match status" value="4"/>
</dbReference>
<keyword evidence="14 19" id="KW-1133">Transmembrane helix</keyword>
<dbReference type="InterPro" id="IPR018391">
    <property type="entry name" value="PQQ_b-propeller_rpt"/>
</dbReference>
<evidence type="ECO:0000256" key="15">
    <source>
        <dbReference type="ARBA" id="ARBA00023136"/>
    </source>
</evidence>
<comment type="subcellular location">
    <subcellularLocation>
        <location evidence="2">Endoplasmic reticulum membrane</location>
        <topology evidence="2">Single-pass type I membrane protein</topology>
    </subcellularLocation>
</comment>
<dbReference type="Pfam" id="PF00069">
    <property type="entry name" value="Pkinase"/>
    <property type="match status" value="1"/>
</dbReference>
<dbReference type="PROSITE" id="PS51392">
    <property type="entry name" value="KEN"/>
    <property type="match status" value="1"/>
</dbReference>
<feature type="transmembrane region" description="Helical" evidence="19">
    <location>
        <begin position="431"/>
        <end position="451"/>
    </location>
</feature>
<keyword evidence="16" id="KW-0511">Multifunctional enzyme</keyword>
<dbReference type="PROSITE" id="PS50011">
    <property type="entry name" value="PROTEIN_KINASE_DOM"/>
    <property type="match status" value="1"/>
</dbReference>
<keyword evidence="5" id="KW-0597">Phosphoprotein</keyword>
<feature type="transmembrane region" description="Helical" evidence="19">
    <location>
        <begin position="6"/>
        <end position="28"/>
    </location>
</feature>
<dbReference type="InterPro" id="IPR038357">
    <property type="entry name" value="KEN_sf"/>
</dbReference>
<keyword evidence="4" id="KW-0723">Serine/threonine-protein kinase</keyword>
<evidence type="ECO:0000256" key="2">
    <source>
        <dbReference type="ARBA" id="ARBA00004115"/>
    </source>
</evidence>
<dbReference type="GO" id="GO:0016787">
    <property type="term" value="F:hydrolase activity"/>
    <property type="evidence" value="ECO:0007669"/>
    <property type="project" value="UniProtKB-KW"/>
</dbReference>
<evidence type="ECO:0000256" key="13">
    <source>
        <dbReference type="ARBA" id="ARBA00022840"/>
    </source>
</evidence>
<evidence type="ECO:0000256" key="3">
    <source>
        <dbReference type="ARBA" id="ARBA00012513"/>
    </source>
</evidence>
<keyword evidence="7 19" id="KW-0812">Transmembrane</keyword>
<accession>A0ABD3WVA3</accession>
<reference evidence="22 23" key="1">
    <citation type="submission" date="2024-11" db="EMBL/GenBank/DDBJ databases">
        <title>Chromosome-level genome assembly of the freshwater bivalve Anodonta woodiana.</title>
        <authorList>
            <person name="Chen X."/>
        </authorList>
    </citation>
    <scope>NUCLEOTIDE SEQUENCE [LARGE SCALE GENOMIC DNA]</scope>
    <source>
        <strain evidence="22">MN2024</strain>
        <tissue evidence="22">Gills</tissue>
    </source>
</reference>
<keyword evidence="8" id="KW-0732">Signal</keyword>
<evidence type="ECO:0000259" key="21">
    <source>
        <dbReference type="PROSITE" id="PS51392"/>
    </source>
</evidence>
<evidence type="ECO:0000256" key="4">
    <source>
        <dbReference type="ARBA" id="ARBA00022527"/>
    </source>
</evidence>
<sequence length="912" mass="103742">MTTTNIYMAIHSLILLIGFLSGNLNVIAKFVKRQPSSLSLHESPNLFVSTLNGSFYALSRNSGRVLWRLKEDPVIKVPVDVNASFSFLPDPKDGSLYAITDNSVGIKKLPFTIPELVIASPCKSTEGILYTGVKRDSWIALNPMTGEKLQTLTKDGAETVCPLSLENVLYIGRTEYTINMFDMKTHVKRWNATFADYSSNVAIDIKDYEYLHCTASSTGVSVTLDSRTGEILWHHQFDSPVVAMYTLNSEKNLQKVPFTSFAPETLEHLTGQLSSVWWRDRFLEHKKEPKFHPTLYVGEYENGLFATASFVDETTVTIAPRDKGLKLLEGPNLTAVDQKQNQNMYEERVTAHTIRRGGIILLLGYHEVPEKDMSRIHPSYHITDKSGSTEKVIPHQPSQIPFPAVDNREGIADNNSTTGEPKSGFLYNLDLKFITTIILLLLTIGAVVIYFPKRTEESIKIMLKKQIEENRLHDQQQRSAQTSFVRKNESVSRMEYEDVPQGYFQVGKIFYNPKDVLGHGCEGTFVYRGRFDGRDVAVKRLLPECFSFADREVELLRESDQHPNVIRYFCMEADSQFRYIALELCVATIQDYVEGRCEYASDLDPISLLQQAICGLTHLHSLDIVHRDIKPHNVLISSPSAQGEVRAMISDFGLCKKLAAGRMSFSRRSGAAGTEGWIAPEMLNEEQRTTCSVDIFSAGCVMYYVLTRGKHPFGEALRRQANIMNGEYNLDGLPMTDGYVRRDIIEKMLSFEPSARPTAKAVLKHPIFWRKEKQLMFFQDVSDRIEKEKEDCEVILRLELGGTTVVKGDWKKHICLELQNDLRKFRAYKGSNLRDLLRAMRNKKHHYRELPEEVKNSLGTVPDQFVHYFTSRFPMLLIHTYHAMKCCASECIFNQYYDLDSIKSSQSAEDAT</sequence>
<dbReference type="CDD" id="cd09769">
    <property type="entry name" value="Luminal_IRE1"/>
    <property type="match status" value="1"/>
</dbReference>
<dbReference type="CDD" id="cd13982">
    <property type="entry name" value="STKc_IRE1"/>
    <property type="match status" value="1"/>
</dbReference>
<dbReference type="EC" id="2.7.11.1" evidence="3"/>
<feature type="domain" description="Protein kinase" evidence="20">
    <location>
        <begin position="511"/>
        <end position="768"/>
    </location>
</feature>
<evidence type="ECO:0000256" key="12">
    <source>
        <dbReference type="ARBA" id="ARBA00022824"/>
    </source>
</evidence>
<dbReference type="FunFam" id="1.20.1440.180:FF:000001">
    <property type="entry name" value="Serine/threonine-protein kinase/endoribonuclease IRE1"/>
    <property type="match status" value="1"/>
</dbReference>
<evidence type="ECO:0000256" key="17">
    <source>
        <dbReference type="ARBA" id="ARBA00047899"/>
    </source>
</evidence>
<evidence type="ECO:0000256" key="1">
    <source>
        <dbReference type="ARBA" id="ARBA00001946"/>
    </source>
</evidence>
<dbReference type="InterPro" id="IPR015943">
    <property type="entry name" value="WD40/YVTN_repeat-like_dom_sf"/>
</dbReference>
<dbReference type="PANTHER" id="PTHR13954">
    <property type="entry name" value="IRE1-RELATED"/>
    <property type="match status" value="1"/>
</dbReference>
<evidence type="ECO:0000256" key="11">
    <source>
        <dbReference type="ARBA" id="ARBA00022801"/>
    </source>
</evidence>
<gene>
    <name evidence="22" type="ORF">ACJMK2_035553</name>
</gene>
<protein>
    <recommendedName>
        <fullName evidence="3">non-specific serine/threonine protein kinase</fullName>
        <ecNumber evidence="3">2.7.11.1</ecNumber>
    </recommendedName>
</protein>
<keyword evidence="11" id="KW-0378">Hydrolase</keyword>
<dbReference type="InterPro" id="IPR010513">
    <property type="entry name" value="KEN_dom"/>
</dbReference>
<evidence type="ECO:0000256" key="8">
    <source>
        <dbReference type="ARBA" id="ARBA00022729"/>
    </source>
</evidence>
<evidence type="ECO:0000313" key="23">
    <source>
        <dbReference type="Proteomes" id="UP001634394"/>
    </source>
</evidence>
<dbReference type="Pfam" id="PF13360">
    <property type="entry name" value="PQQ_2"/>
    <property type="match status" value="1"/>
</dbReference>
<proteinExistence type="predicted"/>
<evidence type="ECO:0000313" key="22">
    <source>
        <dbReference type="EMBL" id="KAL3877911.1"/>
    </source>
</evidence>
<dbReference type="SUPFAM" id="SSF56112">
    <property type="entry name" value="Protein kinase-like (PK-like)"/>
    <property type="match status" value="1"/>
</dbReference>
<dbReference type="PROSITE" id="PS00108">
    <property type="entry name" value="PROTEIN_KINASE_ST"/>
    <property type="match status" value="1"/>
</dbReference>
<dbReference type="Gene3D" id="3.30.200.20">
    <property type="entry name" value="Phosphorylase Kinase, domain 1"/>
    <property type="match status" value="1"/>
</dbReference>
<keyword evidence="12" id="KW-0256">Endoplasmic reticulum</keyword>
<dbReference type="AlphaFoldDB" id="A0ABD3WVA3"/>
<dbReference type="GO" id="GO:0080090">
    <property type="term" value="P:regulation of primary metabolic process"/>
    <property type="evidence" value="ECO:0007669"/>
    <property type="project" value="UniProtKB-ARBA"/>
</dbReference>
<evidence type="ECO:0000256" key="14">
    <source>
        <dbReference type="ARBA" id="ARBA00022989"/>
    </source>
</evidence>
<dbReference type="SMART" id="SM00580">
    <property type="entry name" value="PUG"/>
    <property type="match status" value="1"/>
</dbReference>
<dbReference type="EMBL" id="JBJQND010000005">
    <property type="protein sequence ID" value="KAL3877911.1"/>
    <property type="molecule type" value="Genomic_DNA"/>
</dbReference>
<dbReference type="Gene3D" id="2.130.10.10">
    <property type="entry name" value="YVTN repeat-like/Quinoprotein amine dehydrogenase"/>
    <property type="match status" value="1"/>
</dbReference>
<dbReference type="Proteomes" id="UP001634394">
    <property type="component" value="Unassembled WGS sequence"/>
</dbReference>
<dbReference type="GO" id="GO:0034976">
    <property type="term" value="P:response to endoplasmic reticulum stress"/>
    <property type="evidence" value="ECO:0007669"/>
    <property type="project" value="UniProtKB-ARBA"/>
</dbReference>
<dbReference type="InterPro" id="IPR045133">
    <property type="entry name" value="IRE1/2-like"/>
</dbReference>
<comment type="caution">
    <text evidence="22">The sequence shown here is derived from an EMBL/GenBank/DDBJ whole genome shotgun (WGS) entry which is preliminary data.</text>
</comment>
<dbReference type="SUPFAM" id="SSF50998">
    <property type="entry name" value="Quinoprotein alcohol dehydrogenase-like"/>
    <property type="match status" value="1"/>
</dbReference>
<keyword evidence="9" id="KW-0547">Nucleotide-binding</keyword>
<evidence type="ECO:0000256" key="16">
    <source>
        <dbReference type="ARBA" id="ARBA00023268"/>
    </source>
</evidence>
<dbReference type="Gene3D" id="1.10.510.10">
    <property type="entry name" value="Transferase(Phosphotransferase) domain 1"/>
    <property type="match status" value="1"/>
</dbReference>
<dbReference type="GO" id="GO:0005789">
    <property type="term" value="C:endoplasmic reticulum membrane"/>
    <property type="evidence" value="ECO:0007669"/>
    <property type="project" value="UniProtKB-SubCell"/>
</dbReference>
<dbReference type="CDD" id="cd10422">
    <property type="entry name" value="RNase_Ire1"/>
    <property type="match status" value="1"/>
</dbReference>
<evidence type="ECO:0000259" key="20">
    <source>
        <dbReference type="PROSITE" id="PS50011"/>
    </source>
</evidence>
<evidence type="ECO:0000256" key="7">
    <source>
        <dbReference type="ARBA" id="ARBA00022692"/>
    </source>
</evidence>
<evidence type="ECO:0000256" key="5">
    <source>
        <dbReference type="ARBA" id="ARBA00022553"/>
    </source>
</evidence>
<organism evidence="22 23">
    <name type="scientific">Sinanodonta woodiana</name>
    <name type="common">Chinese pond mussel</name>
    <name type="synonym">Anodonta woodiana</name>
    <dbReference type="NCBI Taxonomy" id="1069815"/>
    <lineage>
        <taxon>Eukaryota</taxon>
        <taxon>Metazoa</taxon>
        <taxon>Spiralia</taxon>
        <taxon>Lophotrochozoa</taxon>
        <taxon>Mollusca</taxon>
        <taxon>Bivalvia</taxon>
        <taxon>Autobranchia</taxon>
        <taxon>Heteroconchia</taxon>
        <taxon>Palaeoheterodonta</taxon>
        <taxon>Unionida</taxon>
        <taxon>Unionoidea</taxon>
        <taxon>Unionidae</taxon>
        <taxon>Unioninae</taxon>
        <taxon>Sinanodonta</taxon>
    </lineage>
</organism>
<keyword evidence="10" id="KW-0418">Kinase</keyword>
<comment type="catalytic activity">
    <reaction evidence="18">
        <text>L-seryl-[protein] + ATP = O-phospho-L-seryl-[protein] + ADP + H(+)</text>
        <dbReference type="Rhea" id="RHEA:17989"/>
        <dbReference type="Rhea" id="RHEA-COMP:9863"/>
        <dbReference type="Rhea" id="RHEA-COMP:11604"/>
        <dbReference type="ChEBI" id="CHEBI:15378"/>
        <dbReference type="ChEBI" id="CHEBI:29999"/>
        <dbReference type="ChEBI" id="CHEBI:30616"/>
        <dbReference type="ChEBI" id="CHEBI:83421"/>
        <dbReference type="ChEBI" id="CHEBI:456216"/>
        <dbReference type="EC" id="2.7.11.1"/>
    </reaction>
</comment>
<dbReference type="SMART" id="SM00220">
    <property type="entry name" value="S_TKc"/>
    <property type="match status" value="1"/>
</dbReference>